<dbReference type="EMBL" id="DS178300">
    <property type="protein sequence ID" value="EFP86403.2"/>
    <property type="molecule type" value="Genomic_DNA"/>
</dbReference>
<dbReference type="HOGENOM" id="CLU_1120601_0_0_1"/>
<dbReference type="KEGG" id="pgr:PGTG_12359"/>
<dbReference type="RefSeq" id="XP_003330822.2">
    <property type="nucleotide sequence ID" value="XM_003330774.2"/>
</dbReference>
<proteinExistence type="predicted"/>
<dbReference type="GeneID" id="10540417"/>
<evidence type="ECO:0000313" key="1">
    <source>
        <dbReference type="EMBL" id="EFP86403.2"/>
    </source>
</evidence>
<gene>
    <name evidence="1" type="ORF">PGTG_12359</name>
</gene>
<name>E3KQ28_PUCGT</name>
<reference key="1">
    <citation type="submission" date="2007-01" db="EMBL/GenBank/DDBJ databases">
        <title>The Genome Sequence of Puccinia graminis f. sp. tritici Strain CRL 75-36-700-3.</title>
        <authorList>
            <consortium name="The Broad Institute Genome Sequencing Platform"/>
            <person name="Birren B."/>
            <person name="Lander E."/>
            <person name="Galagan J."/>
            <person name="Nusbaum C."/>
            <person name="Devon K."/>
            <person name="Cuomo C."/>
            <person name="Jaffe D."/>
            <person name="Butler J."/>
            <person name="Alvarez P."/>
            <person name="Gnerre S."/>
            <person name="Grabherr M."/>
            <person name="Mauceli E."/>
            <person name="Brockman W."/>
            <person name="Young S."/>
            <person name="LaButti K."/>
            <person name="Sykes S."/>
            <person name="DeCaprio D."/>
            <person name="Crawford M."/>
            <person name="Koehrsen M."/>
            <person name="Engels R."/>
            <person name="Montgomery P."/>
            <person name="Pearson M."/>
            <person name="Howarth C."/>
            <person name="Larson L."/>
            <person name="White J."/>
            <person name="Zeng Q."/>
            <person name="Kodira C."/>
            <person name="Yandava C."/>
            <person name="Alvarado L."/>
            <person name="O'Leary S."/>
            <person name="Szabo L."/>
            <person name="Dean R."/>
            <person name="Schein J."/>
        </authorList>
    </citation>
    <scope>NUCLEOTIDE SEQUENCE</scope>
    <source>
        <strain>CRL 75-36-700-3</strain>
    </source>
</reference>
<dbReference type="VEuPathDB" id="FungiDB:PGTG_12359"/>
<sequence>MPTTHLLYEGGLLSQEGGAWINSRVVVLAHDKDPFFVSSQHSPFAHLIKHSVDQVFQKNTHSHQFEPDNRTCLGVASILLFISSIDSAEMRFVRAAALLQILPGVSFATDWVANHAACPVGSGLTLSNGSCPQHGTIPKAYLTRFCYGCCQDQVEQVNSCARCPPIGLNIQHRAHCGSRHLFINTFDSSQLCPKCNTQMYNLRVDCASCRAYHHWTVRQCVPCLNRVREPLVPRYYQPLDSPSYTFRD</sequence>
<keyword evidence="2" id="KW-1185">Reference proteome</keyword>
<evidence type="ECO:0000313" key="2">
    <source>
        <dbReference type="Proteomes" id="UP000008783"/>
    </source>
</evidence>
<dbReference type="Proteomes" id="UP000008783">
    <property type="component" value="Unassembled WGS sequence"/>
</dbReference>
<accession>E3KQ28</accession>
<reference evidence="2" key="2">
    <citation type="journal article" date="2011" name="Proc. Natl. Acad. Sci. U.S.A.">
        <title>Obligate biotrophy features unraveled by the genomic analysis of rust fungi.</title>
        <authorList>
            <person name="Duplessis S."/>
            <person name="Cuomo C.A."/>
            <person name="Lin Y.-C."/>
            <person name="Aerts A."/>
            <person name="Tisserant E."/>
            <person name="Veneault-Fourrey C."/>
            <person name="Joly D.L."/>
            <person name="Hacquard S."/>
            <person name="Amselem J."/>
            <person name="Cantarel B.L."/>
            <person name="Chiu R."/>
            <person name="Coutinho P.M."/>
            <person name="Feau N."/>
            <person name="Field M."/>
            <person name="Frey P."/>
            <person name="Gelhaye E."/>
            <person name="Goldberg J."/>
            <person name="Grabherr M.G."/>
            <person name="Kodira C.D."/>
            <person name="Kohler A."/>
            <person name="Kuees U."/>
            <person name="Lindquist E.A."/>
            <person name="Lucas S.M."/>
            <person name="Mago R."/>
            <person name="Mauceli E."/>
            <person name="Morin E."/>
            <person name="Murat C."/>
            <person name="Pangilinan J.L."/>
            <person name="Park R."/>
            <person name="Pearson M."/>
            <person name="Quesneville H."/>
            <person name="Rouhier N."/>
            <person name="Sakthikumar S."/>
            <person name="Salamov A.A."/>
            <person name="Schmutz J."/>
            <person name="Selles B."/>
            <person name="Shapiro H."/>
            <person name="Tanguay P."/>
            <person name="Tuskan G.A."/>
            <person name="Henrissat B."/>
            <person name="Van de Peer Y."/>
            <person name="Rouze P."/>
            <person name="Ellis J.G."/>
            <person name="Dodds P.N."/>
            <person name="Schein J.E."/>
            <person name="Zhong S."/>
            <person name="Hamelin R.C."/>
            <person name="Grigoriev I.V."/>
            <person name="Szabo L.J."/>
            <person name="Martin F."/>
        </authorList>
    </citation>
    <scope>NUCLEOTIDE SEQUENCE [LARGE SCALE GENOMIC DNA]</scope>
    <source>
        <strain evidence="2">CRL 75-36-700-3 / race SCCL</strain>
    </source>
</reference>
<dbReference type="InParanoid" id="E3KQ28"/>
<dbReference type="OrthoDB" id="10311558at2759"/>
<organism evidence="1 2">
    <name type="scientific">Puccinia graminis f. sp. tritici (strain CRL 75-36-700-3 / race SCCL)</name>
    <name type="common">Black stem rust fungus</name>
    <dbReference type="NCBI Taxonomy" id="418459"/>
    <lineage>
        <taxon>Eukaryota</taxon>
        <taxon>Fungi</taxon>
        <taxon>Dikarya</taxon>
        <taxon>Basidiomycota</taxon>
        <taxon>Pucciniomycotina</taxon>
        <taxon>Pucciniomycetes</taxon>
        <taxon>Pucciniales</taxon>
        <taxon>Pucciniaceae</taxon>
        <taxon>Puccinia</taxon>
    </lineage>
</organism>
<protein>
    <submittedName>
        <fullName evidence="1">Uncharacterized protein</fullName>
    </submittedName>
</protein>
<dbReference type="AlphaFoldDB" id="E3KQ28"/>